<keyword evidence="3" id="KW-0067">ATP-binding</keyword>
<dbReference type="GO" id="GO:0042626">
    <property type="term" value="F:ATPase-coupled transmembrane transporter activity"/>
    <property type="evidence" value="ECO:0007669"/>
    <property type="project" value="TreeGrafter"/>
</dbReference>
<reference evidence="6" key="1">
    <citation type="submission" date="2015-08" db="EMBL/GenBank/DDBJ databases">
        <authorList>
            <person name="Varghese N."/>
        </authorList>
    </citation>
    <scope>NUCLEOTIDE SEQUENCE [LARGE SCALE GENOMIC DNA]</scope>
    <source>
        <strain evidence="6">JCM 18476</strain>
    </source>
</reference>
<dbReference type="PANTHER" id="PTHR43553:SF3">
    <property type="entry name" value="ABC TRANSPORTER ATP-BINDING PROTEIN MODF"/>
    <property type="match status" value="1"/>
</dbReference>
<dbReference type="GO" id="GO:0016887">
    <property type="term" value="F:ATP hydrolysis activity"/>
    <property type="evidence" value="ECO:0007669"/>
    <property type="project" value="InterPro"/>
</dbReference>
<dbReference type="Proteomes" id="UP000182769">
    <property type="component" value="Unassembled WGS sequence"/>
</dbReference>
<dbReference type="Gene3D" id="3.40.50.300">
    <property type="entry name" value="P-loop containing nucleotide triphosphate hydrolases"/>
    <property type="match status" value="1"/>
</dbReference>
<dbReference type="PANTHER" id="PTHR43553">
    <property type="entry name" value="HEAVY METAL TRANSPORTER"/>
    <property type="match status" value="1"/>
</dbReference>
<keyword evidence="2" id="KW-0547">Nucleotide-binding</keyword>
<dbReference type="GO" id="GO:0005524">
    <property type="term" value="F:ATP binding"/>
    <property type="evidence" value="ECO:0007669"/>
    <property type="project" value="UniProtKB-KW"/>
</dbReference>
<dbReference type="STRING" id="1137284.GCA_001418205_00433"/>
<dbReference type="SMART" id="SM00382">
    <property type="entry name" value="AAA"/>
    <property type="match status" value="1"/>
</dbReference>
<feature type="domain" description="ABC transporter" evidence="4">
    <location>
        <begin position="2"/>
        <end position="242"/>
    </location>
</feature>
<gene>
    <name evidence="5" type="ORF">Ga0061065_101432</name>
</gene>
<accession>A0A0K6IHM0</accession>
<protein>
    <submittedName>
        <fullName evidence="5">ABC-type molybdenum transport system, ATPase component/photorepair protein PhrA</fullName>
    </submittedName>
</protein>
<evidence type="ECO:0000259" key="4">
    <source>
        <dbReference type="PROSITE" id="PS50893"/>
    </source>
</evidence>
<evidence type="ECO:0000256" key="3">
    <source>
        <dbReference type="ARBA" id="ARBA00022840"/>
    </source>
</evidence>
<dbReference type="InterPro" id="IPR027417">
    <property type="entry name" value="P-loop_NTPase"/>
</dbReference>
<dbReference type="EMBL" id="CYHG01000001">
    <property type="protein sequence ID" value="CUB02595.1"/>
    <property type="molecule type" value="Genomic_DNA"/>
</dbReference>
<dbReference type="PROSITE" id="PS50893">
    <property type="entry name" value="ABC_TRANSPORTER_2"/>
    <property type="match status" value="1"/>
</dbReference>
<organism evidence="5 6">
    <name type="scientific">Marinomonas fungiae</name>
    <dbReference type="NCBI Taxonomy" id="1137284"/>
    <lineage>
        <taxon>Bacteria</taxon>
        <taxon>Pseudomonadati</taxon>
        <taxon>Pseudomonadota</taxon>
        <taxon>Gammaproteobacteria</taxon>
        <taxon>Oceanospirillales</taxon>
        <taxon>Oceanospirillaceae</taxon>
        <taxon>Marinomonas</taxon>
    </lineage>
</organism>
<dbReference type="SUPFAM" id="SSF52540">
    <property type="entry name" value="P-loop containing nucleoside triphosphate hydrolases"/>
    <property type="match status" value="1"/>
</dbReference>
<dbReference type="AlphaFoldDB" id="A0A0K6IHM0"/>
<dbReference type="InterPro" id="IPR003439">
    <property type="entry name" value="ABC_transporter-like_ATP-bd"/>
</dbReference>
<dbReference type="Pfam" id="PF00005">
    <property type="entry name" value="ABC_tran"/>
    <property type="match status" value="1"/>
</dbReference>
<evidence type="ECO:0000256" key="2">
    <source>
        <dbReference type="ARBA" id="ARBA00022741"/>
    </source>
</evidence>
<evidence type="ECO:0000313" key="6">
    <source>
        <dbReference type="Proteomes" id="UP000182769"/>
    </source>
</evidence>
<dbReference type="RefSeq" id="WP_055461551.1">
    <property type="nucleotide sequence ID" value="NZ_CYHG01000001.1"/>
</dbReference>
<dbReference type="GO" id="GO:0043190">
    <property type="term" value="C:ATP-binding cassette (ABC) transporter complex"/>
    <property type="evidence" value="ECO:0007669"/>
    <property type="project" value="TreeGrafter"/>
</dbReference>
<dbReference type="InterPro" id="IPR003593">
    <property type="entry name" value="AAA+_ATPase"/>
</dbReference>
<dbReference type="OrthoDB" id="9775490at2"/>
<keyword evidence="1" id="KW-0813">Transport</keyword>
<evidence type="ECO:0000256" key="1">
    <source>
        <dbReference type="ARBA" id="ARBA00022448"/>
    </source>
</evidence>
<proteinExistence type="predicted"/>
<sequence>MIELKNITAFQGDKKVFENFNVHIGHGEKVAILGPNGAGKSTFLKLITREIYPVVKDDSHIKLFDLERVTIWDLRKQIGLISQDLQEDYTPYTTAIEVILSGFFGAIGQHGHLTPTPEQIEQAEQMLDYVGMGTYRDTHFQRLSTGQKRRLLIGRSLIHKPQALIFDEPSNGLDIKASALLLNIMRDYAKPENSLLLTTHHIGEIIPEIQRVILIKNGKVIADGAKNEVLTSEVLSDLYDTPVKLDKHNDYFHIWLD</sequence>
<evidence type="ECO:0000313" key="5">
    <source>
        <dbReference type="EMBL" id="CUB02595.1"/>
    </source>
</evidence>
<name>A0A0K6IHM0_9GAMM</name>
<dbReference type="InterPro" id="IPR050095">
    <property type="entry name" value="ECF_ABC_transporter_ATP-bd"/>
</dbReference>
<keyword evidence="6" id="KW-1185">Reference proteome</keyword>